<sequence length="109" mass="11977">MYEPINTSQVAPVIKRNKNPQPLLIVPAGCICFGLLCHASRIGGVIKKCDAIIKQLQQNTSARIRVEEPPSGSDDRVISVVANCSVNRTLTFDEESNKKINGYVESSEY</sequence>
<reference evidence="2" key="1">
    <citation type="journal article" date="2022" name="Mol. Ecol. Resour.">
        <title>The genomes of chicory, endive, great burdock and yacon provide insights into Asteraceae palaeo-polyploidization history and plant inulin production.</title>
        <authorList>
            <person name="Fan W."/>
            <person name="Wang S."/>
            <person name="Wang H."/>
            <person name="Wang A."/>
            <person name="Jiang F."/>
            <person name="Liu H."/>
            <person name="Zhao H."/>
            <person name="Xu D."/>
            <person name="Zhang Y."/>
        </authorList>
    </citation>
    <scope>NUCLEOTIDE SEQUENCE [LARGE SCALE GENOMIC DNA]</scope>
    <source>
        <strain evidence="2">cv. Niubang</strain>
    </source>
</reference>
<dbReference type="Proteomes" id="UP001055879">
    <property type="component" value="Linkage Group LG01"/>
</dbReference>
<proteinExistence type="predicted"/>
<organism evidence="1 2">
    <name type="scientific">Arctium lappa</name>
    <name type="common">Greater burdock</name>
    <name type="synonym">Lappa major</name>
    <dbReference type="NCBI Taxonomy" id="4217"/>
    <lineage>
        <taxon>Eukaryota</taxon>
        <taxon>Viridiplantae</taxon>
        <taxon>Streptophyta</taxon>
        <taxon>Embryophyta</taxon>
        <taxon>Tracheophyta</taxon>
        <taxon>Spermatophyta</taxon>
        <taxon>Magnoliopsida</taxon>
        <taxon>eudicotyledons</taxon>
        <taxon>Gunneridae</taxon>
        <taxon>Pentapetalae</taxon>
        <taxon>asterids</taxon>
        <taxon>campanulids</taxon>
        <taxon>Asterales</taxon>
        <taxon>Asteraceae</taxon>
        <taxon>Carduoideae</taxon>
        <taxon>Cardueae</taxon>
        <taxon>Arctiinae</taxon>
        <taxon>Arctium</taxon>
    </lineage>
</organism>
<gene>
    <name evidence="1" type="ORF">L6452_01573</name>
</gene>
<name>A0ACB9FHZ3_ARCLA</name>
<evidence type="ECO:0000313" key="2">
    <source>
        <dbReference type="Proteomes" id="UP001055879"/>
    </source>
</evidence>
<comment type="caution">
    <text evidence="1">The sequence shown here is derived from an EMBL/GenBank/DDBJ whole genome shotgun (WGS) entry which is preliminary data.</text>
</comment>
<dbReference type="EMBL" id="CM042047">
    <property type="protein sequence ID" value="KAI3770440.1"/>
    <property type="molecule type" value="Genomic_DNA"/>
</dbReference>
<accession>A0ACB9FHZ3</accession>
<protein>
    <submittedName>
        <fullName evidence="1">Uncharacterized protein</fullName>
    </submittedName>
</protein>
<evidence type="ECO:0000313" key="1">
    <source>
        <dbReference type="EMBL" id="KAI3770440.1"/>
    </source>
</evidence>
<keyword evidence="2" id="KW-1185">Reference proteome</keyword>
<reference evidence="1 2" key="2">
    <citation type="journal article" date="2022" name="Mol. Ecol. Resour.">
        <title>The genomes of chicory, endive, great burdock and yacon provide insights into Asteraceae paleo-polyploidization history and plant inulin production.</title>
        <authorList>
            <person name="Fan W."/>
            <person name="Wang S."/>
            <person name="Wang H."/>
            <person name="Wang A."/>
            <person name="Jiang F."/>
            <person name="Liu H."/>
            <person name="Zhao H."/>
            <person name="Xu D."/>
            <person name="Zhang Y."/>
        </authorList>
    </citation>
    <scope>NUCLEOTIDE SEQUENCE [LARGE SCALE GENOMIC DNA]</scope>
    <source>
        <strain evidence="2">cv. Niubang</strain>
    </source>
</reference>